<dbReference type="InterPro" id="IPR037066">
    <property type="entry name" value="Plug_dom_sf"/>
</dbReference>
<keyword evidence="14" id="KW-1185">Reference proteome</keyword>
<evidence type="ECO:0000259" key="12">
    <source>
        <dbReference type="Pfam" id="PF07715"/>
    </source>
</evidence>
<proteinExistence type="inferred from homology"/>
<feature type="chain" id="PRO_5003067843" evidence="10">
    <location>
        <begin position="43"/>
        <end position="944"/>
    </location>
</feature>
<keyword evidence="4 8" id="KW-0812">Transmembrane</keyword>
<dbReference type="Gene3D" id="2.170.130.10">
    <property type="entry name" value="TonB-dependent receptor, plug domain"/>
    <property type="match status" value="1"/>
</dbReference>
<dbReference type="eggNOG" id="COG1629">
    <property type="taxonomic scope" value="Bacteria"/>
</dbReference>
<evidence type="ECO:0000256" key="2">
    <source>
        <dbReference type="ARBA" id="ARBA00022448"/>
    </source>
</evidence>
<comment type="subcellular location">
    <subcellularLocation>
        <location evidence="1 8">Cell outer membrane</location>
        <topology evidence="1 8">Multi-pass membrane protein</topology>
    </subcellularLocation>
</comment>
<dbReference type="SUPFAM" id="SSF56935">
    <property type="entry name" value="Porins"/>
    <property type="match status" value="1"/>
</dbReference>
<feature type="domain" description="TonB-dependent receptor-like beta-barrel" evidence="11">
    <location>
        <begin position="452"/>
        <end position="903"/>
    </location>
</feature>
<accession>D4ZKQ0</accession>
<evidence type="ECO:0000313" key="13">
    <source>
        <dbReference type="EMBL" id="BAJ02249.1"/>
    </source>
</evidence>
<dbReference type="PANTHER" id="PTHR47234:SF2">
    <property type="entry name" value="TONB-DEPENDENT RECEPTOR"/>
    <property type="match status" value="1"/>
</dbReference>
<gene>
    <name evidence="13" type="ordered locus">SVI_2278</name>
</gene>
<reference evidence="14" key="1">
    <citation type="journal article" date="2010" name="Mol. Biosyst.">
        <title>Complete genome sequence and comparative analysis of Shewanella violacea, a psychrophilic and piezophilic bacterium from deep sea floor sediments.</title>
        <authorList>
            <person name="Aono E."/>
            <person name="Baba T."/>
            <person name="Ara T."/>
            <person name="Nishi T."/>
            <person name="Nakamichi T."/>
            <person name="Inamoto E."/>
            <person name="Toyonaga H."/>
            <person name="Hasegawa M."/>
            <person name="Takai Y."/>
            <person name="Okumura Y."/>
            <person name="Baba M."/>
            <person name="Tomita M."/>
            <person name="Kato C."/>
            <person name="Oshima T."/>
            <person name="Nakasone K."/>
            <person name="Mori H."/>
        </authorList>
    </citation>
    <scope>NUCLEOTIDE SEQUENCE [LARGE SCALE GENOMIC DNA]</scope>
    <source>
        <strain evidence="14">JCM 10179 / CIP 106290 / LMG 19151 / DSS12</strain>
    </source>
</reference>
<sequence length="944" mass="103391">MSIAPFIAIEGSQIMSKKSFSFVAKLSLISTALLSVINGANAAEATQVAEIERIQITGSSIKRTDMEGALPVTTFSEEDIAKTGVTSVPELMQQIPAMQGFTVGAQSVGAGNGSQTASLRDLGSDYTLVLLNGRRMASRNSGGSVDISSIPLAAIKRVEVLMDGASALYGSDAIAGVINFITKSDFTGLKLTGRLDRPEAKGGESANFDIAAGIGDLSNDGWNVMMTYSHAQQELLKSSDREFSNTGIVPFTYDGTDLYVQRASSNAIPANLYLKFNEEVNGSTSKSYNPYREANGDLCAPNNAPTGSTCLYDFTEMVEIFPESASDNFFVSGVLDINENIQAYTDIMYSEVEMTTRIAAKTVSNYSFDLDSGFVTELLQPMLSQEEYNALSSVKVKWRARPAGSRTSKYETATTNMTAGIRGDIGDLAYNLAVTNAKSTREHSRIAGYVLAEEFGNLIESGAIDVFTTPDKLSPEVNKAVAATNYNGLWQTTETSSNSLEGTLSAPVYELPAGELYLGTGFDYRQVSYSNAISEANKQELLYSYSATEEFDLSRDTYGLFIEAIAPITDTLELTAAIRYDNIGGITDGKRAAEEQGVTGDMSDVTYKVNMSWRPTDDWVVRASHGTGFKAPSMKELASPKVESGWTSGSYECPITSASHDLYSLCSIEPTQYREAVQGYSELKPETSEQTSVGFVYSPSSDFSVSIDWWQINIENQVRELQETQVMANPQAYDHMFSSRTNTQSGEGEIEITYTPVNIGESRNQGIDWLVSAGHDLGFGMLKSTLRGAYILESEYLRVGSEGIWDTSLGKFGLNNAVTFPHIIKFTNSFTHGDFVHNLNMNYKSGYQDQSYSANNTKIRLQEDLNVRYDQEVERNVSSYTTFDWLSQWNAMESLQVSFGIKNMFDRAPPFSLRTSGGGHQVGYDPRYVDQLGRTYYLKASYSL</sequence>
<evidence type="ECO:0000256" key="6">
    <source>
        <dbReference type="ARBA" id="ARBA00023136"/>
    </source>
</evidence>
<name>D4ZKQ0_SHEVD</name>
<dbReference type="KEGG" id="svo:SVI_2278"/>
<evidence type="ECO:0000256" key="7">
    <source>
        <dbReference type="ARBA" id="ARBA00023237"/>
    </source>
</evidence>
<comment type="similarity">
    <text evidence="8 9">Belongs to the TonB-dependent receptor family.</text>
</comment>
<dbReference type="InterPro" id="IPR012910">
    <property type="entry name" value="Plug_dom"/>
</dbReference>
<dbReference type="EMBL" id="AP011177">
    <property type="protein sequence ID" value="BAJ02249.1"/>
    <property type="molecule type" value="Genomic_DNA"/>
</dbReference>
<dbReference type="Pfam" id="PF07715">
    <property type="entry name" value="Plug"/>
    <property type="match status" value="1"/>
</dbReference>
<dbReference type="GO" id="GO:0009279">
    <property type="term" value="C:cell outer membrane"/>
    <property type="evidence" value="ECO:0007669"/>
    <property type="project" value="UniProtKB-SubCell"/>
</dbReference>
<evidence type="ECO:0000256" key="4">
    <source>
        <dbReference type="ARBA" id="ARBA00022692"/>
    </source>
</evidence>
<evidence type="ECO:0000313" key="14">
    <source>
        <dbReference type="Proteomes" id="UP000002350"/>
    </source>
</evidence>
<keyword evidence="10" id="KW-0732">Signal</keyword>
<dbReference type="eggNOG" id="COG4771">
    <property type="taxonomic scope" value="Bacteria"/>
</dbReference>
<dbReference type="Proteomes" id="UP000002350">
    <property type="component" value="Chromosome"/>
</dbReference>
<dbReference type="InterPro" id="IPR036942">
    <property type="entry name" value="Beta-barrel_TonB_sf"/>
</dbReference>
<evidence type="ECO:0000256" key="1">
    <source>
        <dbReference type="ARBA" id="ARBA00004571"/>
    </source>
</evidence>
<keyword evidence="13" id="KW-0675">Receptor</keyword>
<keyword evidence="2 8" id="KW-0813">Transport</keyword>
<dbReference type="AlphaFoldDB" id="D4ZKQ0"/>
<keyword evidence="3 8" id="KW-1134">Transmembrane beta strand</keyword>
<keyword evidence="6 8" id="KW-0472">Membrane</keyword>
<keyword evidence="7 8" id="KW-0998">Cell outer membrane</keyword>
<evidence type="ECO:0000259" key="11">
    <source>
        <dbReference type="Pfam" id="PF00593"/>
    </source>
</evidence>
<evidence type="ECO:0000256" key="3">
    <source>
        <dbReference type="ARBA" id="ARBA00022452"/>
    </source>
</evidence>
<dbReference type="HOGENOM" id="CLU_010745_0_0_6"/>
<dbReference type="Pfam" id="PF00593">
    <property type="entry name" value="TonB_dep_Rec_b-barrel"/>
    <property type="match status" value="1"/>
</dbReference>
<protein>
    <submittedName>
        <fullName evidence="13">TonB-dependent receptor</fullName>
    </submittedName>
</protein>
<dbReference type="STRING" id="637905.SVI_2278"/>
<dbReference type="Gene3D" id="2.40.170.20">
    <property type="entry name" value="TonB-dependent receptor, beta-barrel domain"/>
    <property type="match status" value="1"/>
</dbReference>
<dbReference type="InterPro" id="IPR039426">
    <property type="entry name" value="TonB-dep_rcpt-like"/>
</dbReference>
<evidence type="ECO:0000256" key="8">
    <source>
        <dbReference type="PROSITE-ProRule" id="PRU01360"/>
    </source>
</evidence>
<dbReference type="PANTHER" id="PTHR47234">
    <property type="match status" value="1"/>
</dbReference>
<organism evidence="13 14">
    <name type="scientific">Shewanella violacea (strain JCM 10179 / CIP 106290 / LMG 19151 / DSS12)</name>
    <dbReference type="NCBI Taxonomy" id="637905"/>
    <lineage>
        <taxon>Bacteria</taxon>
        <taxon>Pseudomonadati</taxon>
        <taxon>Pseudomonadota</taxon>
        <taxon>Gammaproteobacteria</taxon>
        <taxon>Alteromonadales</taxon>
        <taxon>Shewanellaceae</taxon>
        <taxon>Shewanella</taxon>
    </lineage>
</organism>
<feature type="signal peptide" evidence="10">
    <location>
        <begin position="1"/>
        <end position="42"/>
    </location>
</feature>
<evidence type="ECO:0000256" key="9">
    <source>
        <dbReference type="RuleBase" id="RU003357"/>
    </source>
</evidence>
<evidence type="ECO:0000256" key="10">
    <source>
        <dbReference type="SAM" id="SignalP"/>
    </source>
</evidence>
<dbReference type="PROSITE" id="PS52016">
    <property type="entry name" value="TONB_DEPENDENT_REC_3"/>
    <property type="match status" value="1"/>
</dbReference>
<feature type="domain" description="TonB-dependent receptor plug" evidence="12">
    <location>
        <begin position="68"/>
        <end position="177"/>
    </location>
</feature>
<dbReference type="InterPro" id="IPR000531">
    <property type="entry name" value="Beta-barrel_TonB"/>
</dbReference>
<keyword evidence="5 9" id="KW-0798">TonB box</keyword>
<dbReference type="CDD" id="cd01347">
    <property type="entry name" value="ligand_gated_channel"/>
    <property type="match status" value="1"/>
</dbReference>
<evidence type="ECO:0000256" key="5">
    <source>
        <dbReference type="ARBA" id="ARBA00023077"/>
    </source>
</evidence>